<dbReference type="AlphaFoldDB" id="A0A1I6HVG6"/>
<protein>
    <submittedName>
        <fullName evidence="3">Peptidase family M23</fullName>
    </submittedName>
</protein>
<dbReference type="SUPFAM" id="SSF51261">
    <property type="entry name" value="Duplicated hybrid motif"/>
    <property type="match status" value="1"/>
</dbReference>
<feature type="signal peptide" evidence="1">
    <location>
        <begin position="1"/>
        <end position="19"/>
    </location>
</feature>
<dbReference type="InterPro" id="IPR050570">
    <property type="entry name" value="Cell_wall_metabolism_enzyme"/>
</dbReference>
<dbReference type="OrthoDB" id="5489603at2"/>
<reference evidence="4" key="1">
    <citation type="submission" date="2016-10" db="EMBL/GenBank/DDBJ databases">
        <authorList>
            <person name="Varghese N."/>
            <person name="Submissions S."/>
        </authorList>
    </citation>
    <scope>NUCLEOTIDE SEQUENCE [LARGE SCALE GENOMIC DNA]</scope>
    <source>
        <strain evidence="4">DSM 26921</strain>
    </source>
</reference>
<evidence type="ECO:0000313" key="4">
    <source>
        <dbReference type="Proteomes" id="UP000199658"/>
    </source>
</evidence>
<evidence type="ECO:0000256" key="1">
    <source>
        <dbReference type="SAM" id="SignalP"/>
    </source>
</evidence>
<organism evidence="3 4">
    <name type="scientific">Litoreibacter janthinus</name>
    <dbReference type="NCBI Taxonomy" id="670154"/>
    <lineage>
        <taxon>Bacteria</taxon>
        <taxon>Pseudomonadati</taxon>
        <taxon>Pseudomonadota</taxon>
        <taxon>Alphaproteobacteria</taxon>
        <taxon>Rhodobacterales</taxon>
        <taxon>Roseobacteraceae</taxon>
        <taxon>Litoreibacter</taxon>
    </lineage>
</organism>
<feature type="domain" description="M23ase beta-sheet core" evidence="2">
    <location>
        <begin position="63"/>
        <end position="180"/>
    </location>
</feature>
<dbReference type="PANTHER" id="PTHR21666">
    <property type="entry name" value="PEPTIDASE-RELATED"/>
    <property type="match status" value="1"/>
</dbReference>
<dbReference type="InterPro" id="IPR016047">
    <property type="entry name" value="M23ase_b-sheet_dom"/>
</dbReference>
<evidence type="ECO:0000313" key="3">
    <source>
        <dbReference type="EMBL" id="SFR58435.1"/>
    </source>
</evidence>
<dbReference type="STRING" id="670154.SAMN04488002_3490"/>
<name>A0A1I6HVG6_9RHOB</name>
<dbReference type="EMBL" id="FOYO01000001">
    <property type="protein sequence ID" value="SFR58435.1"/>
    <property type="molecule type" value="Genomic_DNA"/>
</dbReference>
<feature type="chain" id="PRO_5011544572" evidence="1">
    <location>
        <begin position="20"/>
        <end position="323"/>
    </location>
</feature>
<sequence>MRTPLLALSLIAFAAPVAAKDPLFSLPIDCDLGETCFIQNYVDVDPSEAHLDAFCGPLSYDGHKGTDIRLISLADMEAGVAVLAAAPGTVRAIRDGMADIASSAPNAPDLGGKDCGNGLVIDHGGGWETQYCHMKEGSVSVAKGQRVAKGTPLGEVGLSGRTEFPHIHMSIRQDGEVIDPFALDATPGKCNASKKTLWEDPIPYQPGGLLDAGFAGNVPDFAQIKAGMDDPAALSPEVAGLVLWGYAFGTQTGDVMEFNIKGPDGWRHDQLVEFRKNQAQLFRASGRKQPEGGWPNGAYIGTVTLSRGDIVLGQQTLSVTISQ</sequence>
<accession>A0A1I6HVG6</accession>
<dbReference type="GO" id="GO:0004222">
    <property type="term" value="F:metalloendopeptidase activity"/>
    <property type="evidence" value="ECO:0007669"/>
    <property type="project" value="TreeGrafter"/>
</dbReference>
<evidence type="ECO:0000259" key="2">
    <source>
        <dbReference type="Pfam" id="PF01551"/>
    </source>
</evidence>
<dbReference type="RefSeq" id="WP_090219395.1">
    <property type="nucleotide sequence ID" value="NZ_FOYO01000001.1"/>
</dbReference>
<dbReference type="Pfam" id="PF01551">
    <property type="entry name" value="Peptidase_M23"/>
    <property type="match status" value="1"/>
</dbReference>
<dbReference type="Gene3D" id="2.70.70.10">
    <property type="entry name" value="Glucose Permease (Domain IIA)"/>
    <property type="match status" value="1"/>
</dbReference>
<keyword evidence="4" id="KW-1185">Reference proteome</keyword>
<dbReference type="Proteomes" id="UP000199658">
    <property type="component" value="Unassembled WGS sequence"/>
</dbReference>
<dbReference type="CDD" id="cd12797">
    <property type="entry name" value="M23_peptidase"/>
    <property type="match status" value="1"/>
</dbReference>
<dbReference type="PANTHER" id="PTHR21666:SF270">
    <property type="entry name" value="MUREIN HYDROLASE ACTIVATOR ENVC"/>
    <property type="match status" value="1"/>
</dbReference>
<proteinExistence type="predicted"/>
<keyword evidence="1" id="KW-0732">Signal</keyword>
<gene>
    <name evidence="3" type="ORF">SAMN04488002_3490</name>
</gene>
<dbReference type="InterPro" id="IPR011055">
    <property type="entry name" value="Dup_hybrid_motif"/>
</dbReference>